<gene>
    <name evidence="1" type="ORF">Ep4_008</name>
</gene>
<dbReference type="Proteomes" id="UP001304640">
    <property type="component" value="Segment"/>
</dbReference>
<accession>A0AAU9EA98</accession>
<evidence type="ECO:0000313" key="2">
    <source>
        <dbReference type="Proteomes" id="UP001304640"/>
    </source>
</evidence>
<reference evidence="1 2" key="1">
    <citation type="submission" date="2023-07" db="EMBL/GenBank/DDBJ databases">
        <title>Complete genome sequence of Pseudomonas phage Ep4.</title>
        <authorList>
            <person name="Aono M."/>
            <person name="Yagi H."/>
            <person name="Kobayashi K."/>
        </authorList>
    </citation>
    <scope>NUCLEOTIDE SEQUENCE [LARGE SCALE GENOMIC DNA]</scope>
    <source>
        <strain evidence="1 2">Ep4</strain>
    </source>
</reference>
<dbReference type="EMBL" id="LC776701">
    <property type="protein sequence ID" value="BEQ12867.1"/>
    <property type="molecule type" value="Genomic_DNA"/>
</dbReference>
<name>A0AAU9EA98_9CAUD</name>
<protein>
    <submittedName>
        <fullName evidence="1">Peptidase</fullName>
    </submittedName>
</protein>
<keyword evidence="2" id="KW-1185">Reference proteome</keyword>
<sequence>MATRTESESAANAVVSIPGLLHDLLSIRRPHGGTGEALAQSLVEQRITRAGRSSCRDSVGNIHCVVQPNRLHLAGRVPVLVLPTFTAHLDTVHTQDGQQVLFVVEGTNEVVADTLDGKASVLGADDAAGVYTLTEMIAAGVPGRYLFFVGEECGGIGSSRYVLNNPDYQSNMVVSFDRKALSSVITHQGGYRTCSDEFATALSSALNLQEPSFEYRPDSSGVYTDSKEFAHIVPECTNISVGYYNEHTTRELLDLPHLLALTQACIKLDWSALPIRRDPEQDVPWGTSDDAYSGYSKLWTGDADTPKWNTRAEAKDAVAEIEAMVASGCVTEFEITHYLNIIRGYLL</sequence>
<organism evidence="1 2">
    <name type="scientific">Pseudomonas phage Ep4</name>
    <dbReference type="NCBI Taxonomy" id="3057492"/>
    <lineage>
        <taxon>Viruses</taxon>
        <taxon>Duplodnaviria</taxon>
        <taxon>Heunggongvirae</taxon>
        <taxon>Uroviricota</taxon>
        <taxon>Caudoviricetes</taxon>
        <taxon>Autographivirales</taxon>
        <taxon>Autoscriptoviridae</taxon>
        <taxon>Corkvirinae</taxon>
        <taxon>Actinidiaevirus</taxon>
        <taxon>Actinidiaevirus Ep4</taxon>
    </lineage>
</organism>
<proteinExistence type="predicted"/>
<evidence type="ECO:0000313" key="1">
    <source>
        <dbReference type="EMBL" id="BEQ12867.1"/>
    </source>
</evidence>
<dbReference type="SUPFAM" id="SSF53187">
    <property type="entry name" value="Zn-dependent exopeptidases"/>
    <property type="match status" value="1"/>
</dbReference>
<dbReference type="Gene3D" id="3.40.630.10">
    <property type="entry name" value="Zn peptidases"/>
    <property type="match status" value="1"/>
</dbReference>